<evidence type="ECO:0000256" key="1">
    <source>
        <dbReference type="SAM" id="MobiDB-lite"/>
    </source>
</evidence>
<sequence>MTGVLNSLEREDAADIIKKYGGKVTSAISGVTSYLLKGEDAGPSKIQKAKDKKTKIIDEDVLFDLIRKNSPNITKRQNAKKNLIKDKRKRNNDKPVTIQKY</sequence>
<dbReference type="Proteomes" id="UP001439008">
    <property type="component" value="Unassembled WGS sequence"/>
</dbReference>
<comment type="caution">
    <text evidence="3">The sequence shown here is derived from an EMBL/GenBank/DDBJ whole genome shotgun (WGS) entry which is preliminary data.</text>
</comment>
<dbReference type="InterPro" id="IPR001357">
    <property type="entry name" value="BRCT_dom"/>
</dbReference>
<feature type="region of interest" description="Disordered" evidence="1">
    <location>
        <begin position="74"/>
        <end position="101"/>
    </location>
</feature>
<evidence type="ECO:0000259" key="2">
    <source>
        <dbReference type="PROSITE" id="PS50172"/>
    </source>
</evidence>
<organism evidence="3 4">
    <name type="scientific">Bonamia ostreae</name>
    <dbReference type="NCBI Taxonomy" id="126728"/>
    <lineage>
        <taxon>Eukaryota</taxon>
        <taxon>Sar</taxon>
        <taxon>Rhizaria</taxon>
        <taxon>Endomyxa</taxon>
        <taxon>Ascetosporea</taxon>
        <taxon>Haplosporida</taxon>
        <taxon>Bonamia</taxon>
    </lineage>
</organism>
<protein>
    <submittedName>
        <fullName evidence="3">Replication factor C subunit 1</fullName>
    </submittedName>
</protein>
<reference evidence="3 4" key="1">
    <citation type="journal article" date="2024" name="BMC Biol.">
        <title>Comparative genomics of Ascetosporea gives new insight into the evolutionary basis for animal parasitism in Rhizaria.</title>
        <authorList>
            <person name="Hiltunen Thoren M."/>
            <person name="Onut-Brannstrom I."/>
            <person name="Alfjorden A."/>
            <person name="Peckova H."/>
            <person name="Swords F."/>
            <person name="Hooper C."/>
            <person name="Holzer A.S."/>
            <person name="Bass D."/>
            <person name="Burki F."/>
        </authorList>
    </citation>
    <scope>NUCLEOTIDE SEQUENCE [LARGE SCALE GENOMIC DNA]</scope>
    <source>
        <strain evidence="3">20-A016</strain>
    </source>
</reference>
<evidence type="ECO:0000313" key="4">
    <source>
        <dbReference type="Proteomes" id="UP001439008"/>
    </source>
</evidence>
<proteinExistence type="predicted"/>
<dbReference type="PROSITE" id="PS50172">
    <property type="entry name" value="BRCT"/>
    <property type="match status" value="1"/>
</dbReference>
<dbReference type="SUPFAM" id="SSF52113">
    <property type="entry name" value="BRCT domain"/>
    <property type="match status" value="1"/>
</dbReference>
<dbReference type="Gene3D" id="3.40.50.10190">
    <property type="entry name" value="BRCT domain"/>
    <property type="match status" value="1"/>
</dbReference>
<feature type="domain" description="BRCT" evidence="2">
    <location>
        <begin position="1"/>
        <end position="70"/>
    </location>
</feature>
<dbReference type="Pfam" id="PF00533">
    <property type="entry name" value="BRCT"/>
    <property type="match status" value="1"/>
</dbReference>
<evidence type="ECO:0000313" key="3">
    <source>
        <dbReference type="EMBL" id="MES1923471.1"/>
    </source>
</evidence>
<dbReference type="InterPro" id="IPR036420">
    <property type="entry name" value="BRCT_dom_sf"/>
</dbReference>
<name>A0ABV2AVM9_9EUKA</name>
<accession>A0ABV2AVM9</accession>
<dbReference type="EMBL" id="JBDODL010006344">
    <property type="protein sequence ID" value="MES1923471.1"/>
    <property type="molecule type" value="Genomic_DNA"/>
</dbReference>
<keyword evidence="4" id="KW-1185">Reference proteome</keyword>
<gene>
    <name evidence="3" type="primary">RFC1</name>
    <name evidence="3" type="ORF">MHBO_005048</name>
</gene>